<dbReference type="AlphaFoldDB" id="D7P5N1"/>
<sequence>MTTSLRQILASWVYAHVSNCLDNDADIEQNRVDLAVPPPGGEMHKFYTFLLKIEDILRDKSFGGRYDQWISDDLHFIVPPEDLDKPITWKYLKRLCRLLHFFNNMKNEPPLLSVLAKHVPGVVKNLDTLEKSEPTFASLLFVVQMKGKLRDTASVSNALDQLMHRILGTDDDRVNGIFDLTKKQSYVFVNGVLDLARQLFEPILQYLPAEDKESLTILDLVKERLPESLLQQTLWKNLETSAVNEVGSSDVRRLRSSKQEQGPLCWEFISALLSEKYCDDVLHDEVFEKNDLRGFHRFLDGASAHENETLQGQESAVEKKHIFKLSMYSISALLLLSSKTLVHCQCATKTVQFVSLIFATFDEAKLKMQSLANCKVLVFASHEVSKFPMALPSDRFNFRNMFITYRQADIFERPPGTIFKYEYLNELNFIRMLEIAGLQPTQETLIHLLLELKNDPTVVLSDFLYLQLLHTITYSFGSPPFTSDLDNSEIRERYRSLSSTNALLRLYGAGVYNATTIFCLSFVQKMAYFSHRAVLRAINLIPIIQFIDFNTRNNLYPITSAMLQMYLRHLPGRHNNSTALTSASVDSQHMATITMFKYLSLVVNVMILEHTKGKYTMVDFIEQSGQITLY</sequence>
<accession>D7P5N1</accession>
<name>D7P5N1_HYPDD</name>
<protein>
    <submittedName>
        <fullName evidence="1">Uncharacterized protein IVSP3-1</fullName>
    </submittedName>
</protein>
<dbReference type="EMBL" id="GQ923582">
    <property type="protein sequence ID" value="ADI40465.1"/>
    <property type="molecule type" value="Genomic_DNA"/>
</dbReference>
<evidence type="ECO:0000313" key="1">
    <source>
        <dbReference type="EMBL" id="ADI40465.1"/>
    </source>
</evidence>
<proteinExistence type="predicted"/>
<organism evidence="1">
    <name type="scientific">Hyposoter didymator</name>
    <name type="common">Parasitoid wasp</name>
    <name type="synonym">Ichneumon didymator</name>
    <dbReference type="NCBI Taxonomy" id="260305"/>
    <lineage>
        <taxon>Eukaryota</taxon>
        <taxon>Metazoa</taxon>
        <taxon>Ecdysozoa</taxon>
        <taxon>Arthropoda</taxon>
        <taxon>Hexapoda</taxon>
        <taxon>Insecta</taxon>
        <taxon>Pterygota</taxon>
        <taxon>Neoptera</taxon>
        <taxon>Endopterygota</taxon>
        <taxon>Hymenoptera</taxon>
        <taxon>Apocrita</taxon>
        <taxon>Ichneumonoidea</taxon>
        <taxon>Ichneumonidae</taxon>
        <taxon>Campopleginae</taxon>
        <taxon>Dusona group</taxon>
        <taxon>Hyposoter</taxon>
    </lineage>
</organism>
<gene>
    <name evidence="1" type="primary">IVSP3-1</name>
</gene>
<reference evidence="1" key="1">
    <citation type="journal article" date="2010" name="PLoS Pathog.">
        <title>Analysis of virion structural components reveals vestiges of the ancestral ichnovirus genome.</title>
        <authorList>
            <person name="Volkoff A.-N."/>
            <person name="Jouan V."/>
            <person name="Urbach S."/>
            <person name="Samain S."/>
            <person name="Bergoin M."/>
            <person name="Wincker P."/>
            <person name="Demettre E."/>
            <person name="Cousserans F."/>
            <person name="Provost B."/>
            <person name="Coulibaly F."/>
            <person name="Legeai F."/>
            <person name="Beliveau C."/>
            <person name="Cusson M."/>
            <person name="Gyapay G."/>
            <person name="Drezen J.-M."/>
        </authorList>
    </citation>
    <scope>NUCLEOTIDE SEQUENCE</scope>
</reference>